<evidence type="ECO:0000313" key="2">
    <source>
        <dbReference type="Proteomes" id="UP000824219"/>
    </source>
</evidence>
<dbReference type="AlphaFoldDB" id="A0A9D3SXX2"/>
<proteinExistence type="predicted"/>
<protein>
    <submittedName>
        <fullName evidence="1">Uncharacterized protein</fullName>
    </submittedName>
</protein>
<dbReference type="EMBL" id="JAHKSW010000001">
    <property type="protein sequence ID" value="KAG7335584.1"/>
    <property type="molecule type" value="Genomic_DNA"/>
</dbReference>
<reference evidence="1 2" key="1">
    <citation type="submission" date="2021-06" db="EMBL/GenBank/DDBJ databases">
        <title>Chromosome-level genome assembly of the red-tail catfish (Hemibagrus wyckioides).</title>
        <authorList>
            <person name="Shao F."/>
        </authorList>
    </citation>
    <scope>NUCLEOTIDE SEQUENCE [LARGE SCALE GENOMIC DNA]</scope>
    <source>
        <strain evidence="1">EC202008001</strain>
        <tissue evidence="1">Blood</tissue>
    </source>
</reference>
<accession>A0A9D3SXX2</accession>
<evidence type="ECO:0000313" key="1">
    <source>
        <dbReference type="EMBL" id="KAG7335584.1"/>
    </source>
</evidence>
<organism evidence="1 2">
    <name type="scientific">Hemibagrus wyckioides</name>
    <dbReference type="NCBI Taxonomy" id="337641"/>
    <lineage>
        <taxon>Eukaryota</taxon>
        <taxon>Metazoa</taxon>
        <taxon>Chordata</taxon>
        <taxon>Craniata</taxon>
        <taxon>Vertebrata</taxon>
        <taxon>Euteleostomi</taxon>
        <taxon>Actinopterygii</taxon>
        <taxon>Neopterygii</taxon>
        <taxon>Teleostei</taxon>
        <taxon>Ostariophysi</taxon>
        <taxon>Siluriformes</taxon>
        <taxon>Bagridae</taxon>
        <taxon>Hemibagrus</taxon>
    </lineage>
</organism>
<gene>
    <name evidence="1" type="ORF">KOW79_000277</name>
</gene>
<name>A0A9D3SXX2_9TELE</name>
<dbReference type="Proteomes" id="UP000824219">
    <property type="component" value="Linkage Group LG01"/>
</dbReference>
<comment type="caution">
    <text evidence="1">The sequence shown here is derived from an EMBL/GenBank/DDBJ whole genome shotgun (WGS) entry which is preliminary data.</text>
</comment>
<keyword evidence="2" id="KW-1185">Reference proteome</keyword>
<sequence length="153" mass="16962">MFFTSLVNWRKAVSSFTLLHICFEKHMQVCYFVRGCEDGRSVPRDVPRGLMIVTSALRIGFCLTLPPPHKIYGLVGVKKEKKKKANTGSKAVESQCGAAFSLKRWDGENGLRRHRQWPNHVLPAGCSGQCHQRVSGCHAGGGGRSQHLQDLCA</sequence>